<dbReference type="GO" id="GO:0032259">
    <property type="term" value="P:methylation"/>
    <property type="evidence" value="ECO:0007669"/>
    <property type="project" value="UniProtKB-KW"/>
</dbReference>
<evidence type="ECO:0000313" key="10">
    <source>
        <dbReference type="EMBL" id="EGX91237.1"/>
    </source>
</evidence>
<comment type="similarity">
    <text evidence="8">Belongs to the methyltransferase superfamily. LaeA methyltransferase family.</text>
</comment>
<evidence type="ECO:0000256" key="7">
    <source>
        <dbReference type="ARBA" id="ARBA00023242"/>
    </source>
</evidence>
<dbReference type="CDD" id="cd02440">
    <property type="entry name" value="AdoMet_MTases"/>
    <property type="match status" value="1"/>
</dbReference>
<dbReference type="VEuPathDB" id="FungiDB:CCM_05395"/>
<dbReference type="STRING" id="983644.G3JJE3"/>
<dbReference type="SUPFAM" id="SSF53335">
    <property type="entry name" value="S-adenosyl-L-methionine-dependent methyltransferases"/>
    <property type="match status" value="1"/>
</dbReference>
<keyword evidence="4" id="KW-0949">S-adenosyl-L-methionine</keyword>
<dbReference type="GO" id="GO:0008168">
    <property type="term" value="F:methyltransferase activity"/>
    <property type="evidence" value="ECO:0007669"/>
    <property type="project" value="UniProtKB-KW"/>
</dbReference>
<evidence type="ECO:0000313" key="11">
    <source>
        <dbReference type="Proteomes" id="UP000001610"/>
    </source>
</evidence>
<comment type="subcellular location">
    <subcellularLocation>
        <location evidence="1">Nucleus</location>
    </subcellularLocation>
</comment>
<dbReference type="Pfam" id="PF13489">
    <property type="entry name" value="Methyltransf_23"/>
    <property type="match status" value="1"/>
</dbReference>
<name>G3JJE3_CORMM</name>
<keyword evidence="3 10" id="KW-0808">Transferase</keyword>
<evidence type="ECO:0000256" key="6">
    <source>
        <dbReference type="ARBA" id="ARBA00023163"/>
    </source>
</evidence>
<keyword evidence="6" id="KW-0804">Transcription</keyword>
<dbReference type="OrthoDB" id="2013972at2759"/>
<protein>
    <submittedName>
        <fullName evidence="10">Methyltransferase LaeA</fullName>
    </submittedName>
</protein>
<evidence type="ECO:0000256" key="5">
    <source>
        <dbReference type="ARBA" id="ARBA00023015"/>
    </source>
</evidence>
<keyword evidence="7" id="KW-0539">Nucleus</keyword>
<dbReference type="OMA" id="CDFYAPF"/>
<gene>
    <name evidence="10" type="ORF">CCM_05395</name>
</gene>
<dbReference type="KEGG" id="cmt:CCM_05395"/>
<dbReference type="GO" id="GO:0005634">
    <property type="term" value="C:nucleus"/>
    <property type="evidence" value="ECO:0007669"/>
    <property type="project" value="UniProtKB-SubCell"/>
</dbReference>
<proteinExistence type="inferred from homology"/>
<evidence type="ECO:0000256" key="3">
    <source>
        <dbReference type="ARBA" id="ARBA00022679"/>
    </source>
</evidence>
<evidence type="ECO:0000256" key="2">
    <source>
        <dbReference type="ARBA" id="ARBA00022603"/>
    </source>
</evidence>
<keyword evidence="11" id="KW-1185">Reference proteome</keyword>
<evidence type="ECO:0000256" key="9">
    <source>
        <dbReference type="ARBA" id="ARBA00047870"/>
    </source>
</evidence>
<dbReference type="Proteomes" id="UP000001610">
    <property type="component" value="Unassembled WGS sequence"/>
</dbReference>
<dbReference type="InParanoid" id="G3JJE3"/>
<dbReference type="Gene3D" id="3.40.50.150">
    <property type="entry name" value="Vaccinia Virus protein VP39"/>
    <property type="match status" value="1"/>
</dbReference>
<keyword evidence="5" id="KW-0805">Transcription regulation</keyword>
<dbReference type="GeneID" id="18167413"/>
<keyword evidence="2 10" id="KW-0489">Methyltransferase</keyword>
<evidence type="ECO:0000256" key="1">
    <source>
        <dbReference type="ARBA" id="ARBA00004123"/>
    </source>
</evidence>
<organism evidence="10 11">
    <name type="scientific">Cordyceps militaris (strain CM01)</name>
    <name type="common">Caterpillar fungus</name>
    <dbReference type="NCBI Taxonomy" id="983644"/>
    <lineage>
        <taxon>Eukaryota</taxon>
        <taxon>Fungi</taxon>
        <taxon>Dikarya</taxon>
        <taxon>Ascomycota</taxon>
        <taxon>Pezizomycotina</taxon>
        <taxon>Sordariomycetes</taxon>
        <taxon>Hypocreomycetidae</taxon>
        <taxon>Hypocreales</taxon>
        <taxon>Cordycipitaceae</taxon>
        <taxon>Cordyceps</taxon>
    </lineage>
</organism>
<sequence length="295" mass="34364">MAGRISDGPEYKQGCWKHGRFYGNWRPDKYLFPIDREETDRCDTFHKFFQLARKNQVFSYPILRGNARVLDLGTGTGIWAIDVAENYLKWAHVMAVDLNKIQPALIPPNVEMVQFDIEEASWEPLLKDCDLVHMRLLLGSIHNTLWPNIYRNAYAHTTPGGYIEQVEIHWLPSWEGIEPAVSDFKNWAEFFLQGMDNFERSARVDTKGVKKMMEAAGYVNFEERTMRCYVNPWRADPDENKVASWFNYCLIEGLQAMSLEPLIGNLRKSHEEVDKLLGNVKQECCLLRYHAYCVM</sequence>
<dbReference type="PANTHER" id="PTHR43591">
    <property type="entry name" value="METHYLTRANSFERASE"/>
    <property type="match status" value="1"/>
</dbReference>
<comment type="catalytic activity">
    <reaction evidence="9">
        <text>L-methionyl-[protein] + S-adenosyl-L-methionine = S-methyl-L-methionyl-[protein] + S-adenosyl-L-homocysteine</text>
        <dbReference type="Rhea" id="RHEA:60560"/>
        <dbReference type="Rhea" id="RHEA-COMP:12313"/>
        <dbReference type="Rhea" id="RHEA-COMP:15592"/>
        <dbReference type="ChEBI" id="CHEBI:16044"/>
        <dbReference type="ChEBI" id="CHEBI:57856"/>
        <dbReference type="ChEBI" id="CHEBI:59789"/>
        <dbReference type="ChEBI" id="CHEBI:142742"/>
    </reaction>
    <physiologicalReaction direction="left-to-right" evidence="9">
        <dbReference type="Rhea" id="RHEA:60561"/>
    </physiologicalReaction>
</comment>
<dbReference type="EMBL" id="JH126402">
    <property type="protein sequence ID" value="EGX91237.1"/>
    <property type="molecule type" value="Genomic_DNA"/>
</dbReference>
<accession>G3JJE3</accession>
<dbReference type="InterPro" id="IPR029063">
    <property type="entry name" value="SAM-dependent_MTases_sf"/>
</dbReference>
<dbReference type="HOGENOM" id="CLU_010595_2_0_1"/>
<evidence type="ECO:0000256" key="8">
    <source>
        <dbReference type="ARBA" id="ARBA00038158"/>
    </source>
</evidence>
<dbReference type="eggNOG" id="ENOG502QQMC">
    <property type="taxonomic scope" value="Eukaryota"/>
</dbReference>
<reference evidence="10 11" key="1">
    <citation type="journal article" date="2011" name="Genome Biol.">
        <title>Genome sequence of the insect pathogenic fungus Cordyceps militaris, a valued traditional Chinese medicine.</title>
        <authorList>
            <person name="Zheng P."/>
            <person name="Xia Y."/>
            <person name="Xiao G."/>
            <person name="Xiong C."/>
            <person name="Hu X."/>
            <person name="Zhang S."/>
            <person name="Zheng H."/>
            <person name="Huang Y."/>
            <person name="Zhou Y."/>
            <person name="Wang S."/>
            <person name="Zhao G.P."/>
            <person name="Liu X."/>
            <person name="St Leger R.J."/>
            <person name="Wang C."/>
        </authorList>
    </citation>
    <scope>NUCLEOTIDE SEQUENCE [LARGE SCALE GENOMIC DNA]</scope>
    <source>
        <strain evidence="10 11">CM01</strain>
    </source>
</reference>
<dbReference type="AlphaFoldDB" id="G3JJE3"/>
<evidence type="ECO:0000256" key="4">
    <source>
        <dbReference type="ARBA" id="ARBA00022691"/>
    </source>
</evidence>
<dbReference type="RefSeq" id="XP_006670602.1">
    <property type="nucleotide sequence ID" value="XM_006670539.1"/>
</dbReference>
<dbReference type="PANTHER" id="PTHR43591:SF30">
    <property type="entry name" value="PROTEIN-METHIONINE METHYLTRANSFERASE LAEA"/>
    <property type="match status" value="1"/>
</dbReference>